<gene>
    <name evidence="2" type="ORF">CD039_01685</name>
</gene>
<evidence type="ECO:0000313" key="3">
    <source>
        <dbReference type="Proteomes" id="UP000242712"/>
    </source>
</evidence>
<accession>A0A2K4FDV6</accession>
<feature type="domain" description="Transposase IS30-like HTH" evidence="1">
    <location>
        <begin position="12"/>
        <end position="55"/>
    </location>
</feature>
<dbReference type="Pfam" id="PF13936">
    <property type="entry name" value="HTH_38"/>
    <property type="match status" value="1"/>
</dbReference>
<proteinExistence type="predicted"/>
<name>A0A2K4FDV6_9STAP</name>
<dbReference type="Proteomes" id="UP000242712">
    <property type="component" value="Unassembled WGS sequence"/>
</dbReference>
<dbReference type="AlphaFoldDB" id="A0A2K4FDV6"/>
<evidence type="ECO:0000259" key="1">
    <source>
        <dbReference type="Pfam" id="PF13936"/>
    </source>
</evidence>
<dbReference type="GeneID" id="99804221"/>
<reference evidence="2 3" key="1">
    <citation type="submission" date="2017-08" db="EMBL/GenBank/DDBJ databases">
        <title>Draft genome sequences of 64 type strains of genus Staph aureus.</title>
        <authorList>
            <person name="Cole K."/>
            <person name="Golubchik T."/>
            <person name="Russell J."/>
            <person name="Foster D."/>
            <person name="Llewelyn M."/>
            <person name="Wilson D."/>
            <person name="Crook D."/>
            <person name="Paul J."/>
        </authorList>
    </citation>
    <scope>NUCLEOTIDE SEQUENCE [LARGE SCALE GENOMIC DNA]</scope>
    <source>
        <strain evidence="2 3">DSM 29875</strain>
    </source>
</reference>
<dbReference type="InterPro" id="IPR025246">
    <property type="entry name" value="IS30-like_HTH"/>
</dbReference>
<dbReference type="Gene3D" id="1.10.10.60">
    <property type="entry name" value="Homeodomain-like"/>
    <property type="match status" value="1"/>
</dbReference>
<sequence length="56" mass="6538">MTQTYYNPKSRKGTHLSYGERGKIKAFHFSGLSNREIARRLPYAPQTMNNEIQRGH</sequence>
<protein>
    <recommendedName>
        <fullName evidence="1">Transposase IS30-like HTH domain-containing protein</fullName>
    </recommendedName>
</protein>
<evidence type="ECO:0000313" key="2">
    <source>
        <dbReference type="EMBL" id="POA09491.1"/>
    </source>
</evidence>
<dbReference type="RefSeq" id="WP_103370872.1">
    <property type="nucleotide sequence ID" value="NZ_CBCRVO010000001.1"/>
</dbReference>
<dbReference type="OrthoDB" id="2233481at2"/>
<organism evidence="2 3">
    <name type="scientific">Staphylococcus argensis</name>
    <dbReference type="NCBI Taxonomy" id="1607738"/>
    <lineage>
        <taxon>Bacteria</taxon>
        <taxon>Bacillati</taxon>
        <taxon>Bacillota</taxon>
        <taxon>Bacilli</taxon>
        <taxon>Bacillales</taxon>
        <taxon>Staphylococcaceae</taxon>
        <taxon>Staphylococcus</taxon>
    </lineage>
</organism>
<keyword evidence="3" id="KW-1185">Reference proteome</keyword>
<dbReference type="EMBL" id="PPPX01000001">
    <property type="protein sequence ID" value="POA09491.1"/>
    <property type="molecule type" value="Genomic_DNA"/>
</dbReference>
<comment type="caution">
    <text evidence="2">The sequence shown here is derived from an EMBL/GenBank/DDBJ whole genome shotgun (WGS) entry which is preliminary data.</text>
</comment>